<feature type="coiled-coil region" evidence="1">
    <location>
        <begin position="91"/>
        <end position="125"/>
    </location>
</feature>
<evidence type="ECO:0000313" key="3">
    <source>
        <dbReference type="Proteomes" id="UP000033664"/>
    </source>
</evidence>
<sequence>MQSVLKETIITQLMLLPALSDKYLAQESSYVVDAAQWLKNTEVKLAPLRSPLVSTLSSLRGLIEACDDGYQDPSVQSHSRSKRKGKRAFVAATLSKAEHQLNEELQRIEQHFSEANDKLAQLLALGFAKQPLPIPETLTTHYLDSIWQTLGEHTDTQTMFLYLQARYSATDRRYLLQQLLHNMLAQQ</sequence>
<comment type="caution">
    <text evidence="2">The sequence shown here is derived from an EMBL/GenBank/DDBJ whole genome shotgun (WGS) entry which is preliminary data.</text>
</comment>
<dbReference type="OrthoDB" id="7067907at2"/>
<evidence type="ECO:0000256" key="1">
    <source>
        <dbReference type="SAM" id="Coils"/>
    </source>
</evidence>
<dbReference type="EMBL" id="JXXZ01000004">
    <property type="protein sequence ID" value="KJZ01265.1"/>
    <property type="molecule type" value="Genomic_DNA"/>
</dbReference>
<accession>A0A0F4PYX1</accession>
<protein>
    <submittedName>
        <fullName evidence="2">Uncharacterized protein</fullName>
    </submittedName>
</protein>
<dbReference type="GeneID" id="58227929"/>
<keyword evidence="3" id="KW-1185">Reference proteome</keyword>
<name>A0A0F4PYX1_9GAMM</name>
<keyword evidence="1" id="KW-0175">Coiled coil</keyword>
<gene>
    <name evidence="2" type="ORF">TW72_05425</name>
</gene>
<reference evidence="2 3" key="1">
    <citation type="journal article" date="2015" name="BMC Genomics">
        <title>Genome mining reveals unlocked bioactive potential of marine Gram-negative bacteria.</title>
        <authorList>
            <person name="Machado H."/>
            <person name="Sonnenschein E.C."/>
            <person name="Melchiorsen J."/>
            <person name="Gram L."/>
        </authorList>
    </citation>
    <scope>NUCLEOTIDE SEQUENCE [LARGE SCALE GENOMIC DNA]</scope>
    <source>
        <strain evidence="2 3">S3137</strain>
    </source>
</reference>
<proteinExistence type="predicted"/>
<dbReference type="eggNOG" id="ENOG5032V05">
    <property type="taxonomic scope" value="Bacteria"/>
</dbReference>
<dbReference type="AlphaFoldDB" id="A0A0F4PYX1"/>
<dbReference type="PATRIC" id="fig|151081.8.peg.31"/>
<dbReference type="RefSeq" id="WP_045978078.1">
    <property type="nucleotide sequence ID" value="NZ_JXXY01000001.1"/>
</dbReference>
<evidence type="ECO:0000313" key="2">
    <source>
        <dbReference type="EMBL" id="KJZ01265.1"/>
    </source>
</evidence>
<organism evidence="2 3">
    <name type="scientific">Pseudoalteromonas ruthenica</name>
    <dbReference type="NCBI Taxonomy" id="151081"/>
    <lineage>
        <taxon>Bacteria</taxon>
        <taxon>Pseudomonadati</taxon>
        <taxon>Pseudomonadota</taxon>
        <taxon>Gammaproteobacteria</taxon>
        <taxon>Alteromonadales</taxon>
        <taxon>Pseudoalteromonadaceae</taxon>
        <taxon>Pseudoalteromonas</taxon>
    </lineage>
</organism>
<dbReference type="Proteomes" id="UP000033664">
    <property type="component" value="Unassembled WGS sequence"/>
</dbReference>